<dbReference type="SMART" id="SM00490">
    <property type="entry name" value="HELICc"/>
    <property type="match status" value="1"/>
</dbReference>
<evidence type="ECO:0000259" key="5">
    <source>
        <dbReference type="PROSITE" id="PS51192"/>
    </source>
</evidence>
<dbReference type="PROSITE" id="PS51194">
    <property type="entry name" value="HELICASE_CTER"/>
    <property type="match status" value="1"/>
</dbReference>
<dbReference type="InterPro" id="IPR014001">
    <property type="entry name" value="Helicase_ATP-bd"/>
</dbReference>
<feature type="domain" description="Helicase ATP-binding" evidence="5">
    <location>
        <begin position="112"/>
        <end position="323"/>
    </location>
</feature>
<keyword evidence="3 7" id="KW-0347">Helicase</keyword>
<proteinExistence type="predicted"/>
<dbReference type="InterPro" id="IPR027417">
    <property type="entry name" value="P-loop_NTPase"/>
</dbReference>
<evidence type="ECO:0000313" key="7">
    <source>
        <dbReference type="EMBL" id="WMC12203.1"/>
    </source>
</evidence>
<evidence type="ECO:0000256" key="2">
    <source>
        <dbReference type="ARBA" id="ARBA00022801"/>
    </source>
</evidence>
<dbReference type="SMART" id="SM00487">
    <property type="entry name" value="DEXDc"/>
    <property type="match status" value="1"/>
</dbReference>
<dbReference type="EMBL" id="CP118224">
    <property type="protein sequence ID" value="WMC12203.1"/>
    <property type="molecule type" value="Genomic_DNA"/>
</dbReference>
<evidence type="ECO:0000256" key="1">
    <source>
        <dbReference type="ARBA" id="ARBA00022741"/>
    </source>
</evidence>
<dbReference type="Pfam" id="PF00271">
    <property type="entry name" value="Helicase_C"/>
    <property type="match status" value="1"/>
</dbReference>
<dbReference type="RefSeq" id="WP_306763437.1">
    <property type="nucleotide sequence ID" value="NZ_CP118224.1"/>
</dbReference>
<accession>A0AA50QBN5</accession>
<evidence type="ECO:0000256" key="4">
    <source>
        <dbReference type="ARBA" id="ARBA00022840"/>
    </source>
</evidence>
<keyword evidence="2" id="KW-0378">Hydrolase</keyword>
<keyword evidence="1" id="KW-0547">Nucleotide-binding</keyword>
<dbReference type="PANTHER" id="PTHR47961">
    <property type="entry name" value="DNA POLYMERASE THETA, PUTATIVE (AFU_ORTHOLOGUE AFUA_1G05260)-RELATED"/>
    <property type="match status" value="1"/>
</dbReference>
<evidence type="ECO:0000256" key="3">
    <source>
        <dbReference type="ARBA" id="ARBA00022806"/>
    </source>
</evidence>
<keyword evidence="8" id="KW-1185">Reference proteome</keyword>
<dbReference type="SUPFAM" id="SSF52540">
    <property type="entry name" value="P-loop containing nucleoside triphosphate hydrolases"/>
    <property type="match status" value="1"/>
</dbReference>
<dbReference type="GO" id="GO:0016787">
    <property type="term" value="F:hydrolase activity"/>
    <property type="evidence" value="ECO:0007669"/>
    <property type="project" value="UniProtKB-KW"/>
</dbReference>
<keyword evidence="4" id="KW-0067">ATP-binding</keyword>
<dbReference type="PROSITE" id="PS51192">
    <property type="entry name" value="HELICASE_ATP_BIND_1"/>
    <property type="match status" value="1"/>
</dbReference>
<dbReference type="InterPro" id="IPR001650">
    <property type="entry name" value="Helicase_C-like"/>
</dbReference>
<dbReference type="GO" id="GO:0004386">
    <property type="term" value="F:helicase activity"/>
    <property type="evidence" value="ECO:0007669"/>
    <property type="project" value="UniProtKB-KW"/>
</dbReference>
<dbReference type="InterPro" id="IPR011545">
    <property type="entry name" value="DEAD/DEAH_box_helicase_dom"/>
</dbReference>
<evidence type="ECO:0000259" key="6">
    <source>
        <dbReference type="PROSITE" id="PS51194"/>
    </source>
</evidence>
<dbReference type="PANTHER" id="PTHR47961:SF6">
    <property type="entry name" value="DNA-DIRECTED DNA POLYMERASE"/>
    <property type="match status" value="1"/>
</dbReference>
<dbReference type="Gene3D" id="3.40.50.300">
    <property type="entry name" value="P-loop containing nucleotide triphosphate hydrolases"/>
    <property type="match status" value="2"/>
</dbReference>
<dbReference type="InterPro" id="IPR050474">
    <property type="entry name" value="Hel308_SKI2-like"/>
</dbReference>
<dbReference type="AlphaFoldDB" id="A0AA50QBN5"/>
<dbReference type="Proteomes" id="UP001223802">
    <property type="component" value="Chromosome"/>
</dbReference>
<evidence type="ECO:0000313" key="8">
    <source>
        <dbReference type="Proteomes" id="UP001223802"/>
    </source>
</evidence>
<dbReference type="GO" id="GO:0005524">
    <property type="term" value="F:ATP binding"/>
    <property type="evidence" value="ECO:0007669"/>
    <property type="project" value="UniProtKB-KW"/>
</dbReference>
<name>A0AA50QBN5_9GAMM</name>
<dbReference type="GO" id="GO:0003676">
    <property type="term" value="F:nucleic acid binding"/>
    <property type="evidence" value="ECO:0007669"/>
    <property type="project" value="InterPro"/>
</dbReference>
<organism evidence="7 8">
    <name type="scientific">Oceanimonas pelagia</name>
    <dbReference type="NCBI Taxonomy" id="3028314"/>
    <lineage>
        <taxon>Bacteria</taxon>
        <taxon>Pseudomonadati</taxon>
        <taxon>Pseudomonadota</taxon>
        <taxon>Gammaproteobacteria</taxon>
        <taxon>Aeromonadales</taxon>
        <taxon>Aeromonadaceae</taxon>
        <taxon>Oceanimonas</taxon>
    </lineage>
</organism>
<sequence>MEMIEVENHLKDDDYILQNSFDLAKSLCTLYNNADSQSVSKVQNLVIRSLEKYELFGSSKIIIDDLLRELKLFPYLNSDELSLADTLAYLAHTTDIGNDSEAVLHGPQAEIFYKLLSGVSVVLSAPTSFGKSLIIDAVIASQKFSNIVIVVPTISLIDETRRRLSKFKENYKVITHSLQERFDKNIYVLTQERVIEEDFVGDVDFFVIDEFYKLSTWADGGNRCALLNEAFYRLYKKCEHFYMLGPNINGVAGEFIENVKFEFIKYNYNTVVTEIHDFTGSDKEGSLIDICKKVEGPTIVFSSSPDRANKAAELIYENIQTEPGNKAKQLATWVSENYHAEWILTIALRNGVGIHHARIPRGVSQYIVDLFNSGEIKYLVCTSTLIEGVNTSAKNIVCYDDKINRKKLDIFTFNNISGRSGRMFKHFVGNVYILSPPPVDQLPLVELPLYNQDENTPDSLLLNIDEKDLTENGKEKIKKYYEQDYLSLETIRLNKTIDPNDQVNFAKALEMNFQSWSHMLLWRGFPDYEQLSFICALVWNNFNGKSLGNRSVSSTKQLAFKINQLMSKPTIHDIVNDRLSYNENSDITSIISKELDFKRLWANFHFPRILRAIETITNEYLRKNNINYECEYTAYASSVENYFYDSSIVALEEYGLPVEISALIEDYLSTDGDLDEALNRLSEVDTSAIEDPVVKSFIERAAYGI</sequence>
<dbReference type="Pfam" id="PF00270">
    <property type="entry name" value="DEAD"/>
    <property type="match status" value="1"/>
</dbReference>
<feature type="domain" description="Helicase C-terminal" evidence="6">
    <location>
        <begin position="286"/>
        <end position="481"/>
    </location>
</feature>
<reference evidence="7 8" key="1">
    <citation type="submission" date="2023-02" db="EMBL/GenBank/DDBJ databases">
        <title>Complete genome sequence of a novel bacterium Oceanimonas sp. NTOU-MSR1 isolated from marine coast sediment.</title>
        <authorList>
            <person name="Yang H.-T."/>
            <person name="Chen Y.-L."/>
            <person name="Ho Y.-N."/>
        </authorList>
    </citation>
    <scope>NUCLEOTIDE SEQUENCE [LARGE SCALE GENOMIC DNA]</scope>
    <source>
        <strain evidence="7 8">NTOU-MSR1</strain>
    </source>
</reference>
<gene>
    <name evidence="7" type="ORF">PU634_07540</name>
</gene>
<dbReference type="KEGG" id="ope:PU634_07540"/>
<protein>
    <submittedName>
        <fullName evidence="7">DEAD/DEAH box helicase</fullName>
    </submittedName>
</protein>